<keyword evidence="3" id="KW-1185">Reference proteome</keyword>
<reference evidence="2" key="1">
    <citation type="submission" date="2013-11" db="EMBL/GenBank/DDBJ databases">
        <title>Genome sequence of the fusiform rust pathogen reveals effectors for host alternation and coevolution with pine.</title>
        <authorList>
            <consortium name="DOE Joint Genome Institute"/>
            <person name="Smith K."/>
            <person name="Pendleton A."/>
            <person name="Kubisiak T."/>
            <person name="Anderson C."/>
            <person name="Salamov A."/>
            <person name="Aerts A."/>
            <person name="Riley R."/>
            <person name="Clum A."/>
            <person name="Lindquist E."/>
            <person name="Ence D."/>
            <person name="Campbell M."/>
            <person name="Kronenberg Z."/>
            <person name="Feau N."/>
            <person name="Dhillon B."/>
            <person name="Hamelin R."/>
            <person name="Burleigh J."/>
            <person name="Smith J."/>
            <person name="Yandell M."/>
            <person name="Nelson C."/>
            <person name="Grigoriev I."/>
            <person name="Davis J."/>
        </authorList>
    </citation>
    <scope>NUCLEOTIDE SEQUENCE</scope>
    <source>
        <strain evidence="2">G11</strain>
    </source>
</reference>
<gene>
    <name evidence="2" type="ORF">CROQUDRAFT_653529</name>
</gene>
<protein>
    <submittedName>
        <fullName evidence="2">Uncharacterized protein</fullName>
    </submittedName>
</protein>
<dbReference type="Proteomes" id="UP000886653">
    <property type="component" value="Unassembled WGS sequence"/>
</dbReference>
<comment type="caution">
    <text evidence="2">The sequence shown here is derived from an EMBL/GenBank/DDBJ whole genome shotgun (WGS) entry which is preliminary data.</text>
</comment>
<organism evidence="2 3">
    <name type="scientific">Cronartium quercuum f. sp. fusiforme G11</name>
    <dbReference type="NCBI Taxonomy" id="708437"/>
    <lineage>
        <taxon>Eukaryota</taxon>
        <taxon>Fungi</taxon>
        <taxon>Dikarya</taxon>
        <taxon>Basidiomycota</taxon>
        <taxon>Pucciniomycotina</taxon>
        <taxon>Pucciniomycetes</taxon>
        <taxon>Pucciniales</taxon>
        <taxon>Coleosporiaceae</taxon>
        <taxon>Cronartium</taxon>
    </lineage>
</organism>
<proteinExistence type="predicted"/>
<feature type="region of interest" description="Disordered" evidence="1">
    <location>
        <begin position="21"/>
        <end position="68"/>
    </location>
</feature>
<sequence length="68" mass="7230">MRIPGNCECDSHVCACVRGAPWPPDTSAKRTPTESLPTLVPSPPVNPPNPLTSSHHGLIPNRLTSSHP</sequence>
<evidence type="ECO:0000256" key="1">
    <source>
        <dbReference type="SAM" id="MobiDB-lite"/>
    </source>
</evidence>
<evidence type="ECO:0000313" key="3">
    <source>
        <dbReference type="Proteomes" id="UP000886653"/>
    </source>
</evidence>
<dbReference type="EMBL" id="MU167227">
    <property type="protein sequence ID" value="KAG0149460.1"/>
    <property type="molecule type" value="Genomic_DNA"/>
</dbReference>
<name>A0A9P6NLU3_9BASI</name>
<accession>A0A9P6NLU3</accession>
<evidence type="ECO:0000313" key="2">
    <source>
        <dbReference type="EMBL" id="KAG0149460.1"/>
    </source>
</evidence>
<dbReference type="AlphaFoldDB" id="A0A9P6NLU3"/>
<feature type="compositionally biased region" description="Pro residues" evidence="1">
    <location>
        <begin position="40"/>
        <end position="50"/>
    </location>
</feature>